<reference evidence="3 4" key="1">
    <citation type="submission" date="2023-01" db="EMBL/GenBank/DDBJ databases">
        <title>Analysis of 21 Apiospora genomes using comparative genomics revels a genus with tremendous synthesis potential of carbohydrate active enzymes and secondary metabolites.</title>
        <authorList>
            <person name="Sorensen T."/>
        </authorList>
    </citation>
    <scope>NUCLEOTIDE SEQUENCE [LARGE SCALE GENOMIC DNA]</scope>
    <source>
        <strain evidence="3 4">CBS 33761</strain>
    </source>
</reference>
<dbReference type="Gene3D" id="3.10.120.10">
    <property type="entry name" value="Cytochrome b5-like heme/steroid binding domain"/>
    <property type="match status" value="1"/>
</dbReference>
<keyword evidence="4" id="KW-1185">Reference proteome</keyword>
<dbReference type="EMBL" id="JAQQWK010000010">
    <property type="protein sequence ID" value="KAK8030056.1"/>
    <property type="molecule type" value="Genomic_DNA"/>
</dbReference>
<feature type="region of interest" description="Disordered" evidence="1">
    <location>
        <begin position="1"/>
        <end position="32"/>
    </location>
</feature>
<feature type="region of interest" description="Disordered" evidence="1">
    <location>
        <begin position="741"/>
        <end position="760"/>
    </location>
</feature>
<protein>
    <recommendedName>
        <fullName evidence="2">Cytochrome b5 heme-binding domain-containing protein</fullName>
    </recommendedName>
</protein>
<name>A0ABR1SDX8_9PEZI</name>
<feature type="domain" description="Cytochrome b5 heme-binding" evidence="2">
    <location>
        <begin position="938"/>
        <end position="998"/>
    </location>
</feature>
<evidence type="ECO:0000313" key="4">
    <source>
        <dbReference type="Proteomes" id="UP001444661"/>
    </source>
</evidence>
<dbReference type="InterPro" id="IPR036400">
    <property type="entry name" value="Cyt_B5-like_heme/steroid_sf"/>
</dbReference>
<dbReference type="InterPro" id="IPR001199">
    <property type="entry name" value="Cyt_B5-like_heme/steroid-bd"/>
</dbReference>
<evidence type="ECO:0000259" key="2">
    <source>
        <dbReference type="PROSITE" id="PS50255"/>
    </source>
</evidence>
<dbReference type="PROSITE" id="PS50255">
    <property type="entry name" value="CYTOCHROME_B5_2"/>
    <property type="match status" value="1"/>
</dbReference>
<gene>
    <name evidence="3" type="ORF">PG993_011347</name>
</gene>
<evidence type="ECO:0000313" key="3">
    <source>
        <dbReference type="EMBL" id="KAK8030056.1"/>
    </source>
</evidence>
<evidence type="ECO:0000256" key="1">
    <source>
        <dbReference type="SAM" id="MobiDB-lite"/>
    </source>
</evidence>
<comment type="caution">
    <text evidence="3">The sequence shown here is derived from an EMBL/GenBank/DDBJ whole genome shotgun (WGS) entry which is preliminary data.</text>
</comment>
<dbReference type="SMART" id="SM01117">
    <property type="entry name" value="Cyt-b5"/>
    <property type="match status" value="1"/>
</dbReference>
<organism evidence="3 4">
    <name type="scientific">Apiospora rasikravindrae</name>
    <dbReference type="NCBI Taxonomy" id="990691"/>
    <lineage>
        <taxon>Eukaryota</taxon>
        <taxon>Fungi</taxon>
        <taxon>Dikarya</taxon>
        <taxon>Ascomycota</taxon>
        <taxon>Pezizomycotina</taxon>
        <taxon>Sordariomycetes</taxon>
        <taxon>Xylariomycetidae</taxon>
        <taxon>Amphisphaeriales</taxon>
        <taxon>Apiosporaceae</taxon>
        <taxon>Apiospora</taxon>
    </lineage>
</organism>
<dbReference type="Proteomes" id="UP001444661">
    <property type="component" value="Unassembled WGS sequence"/>
</dbReference>
<dbReference type="SUPFAM" id="SSF55856">
    <property type="entry name" value="Cytochrome b5-like heme/steroid binding domain"/>
    <property type="match status" value="1"/>
</dbReference>
<sequence>MSASGATSQGQPGGGNQTGTSNDPTLWPRSPWAERFDYPDVPFNFGDGLLHSGHAPEYPSLDALNYHDLPSQQPINKPDDQGLDRLFHTEKWQDQRLLGLKSWQVGAINLWTVASNLERHSEYMASANYHGGHSANYDHGQNYIAYERGLFTVDESRWFNFLKKENWLELEQKSFPNETRRRIQHWTVNNDRIWYEVKIIVEFAYRVMDQLIKERDQWLDTLLFGEMVNLDGSPIPASVTTEPEKYALQARPRPSLPDRGKYEAIARARVEELTRFVTFSFTDEWDEEQADANARGESMAFYERFRRAEPGYRMTPLVLTNASFIRDLCEDAPPILTPAEASLKRYDTSKTLLHEIMHSIAFQRCFDRWAMPSTDELEPYIGDEQLAEVGISFDRHFLGGAAAHGGDLGSTTLMPGRTYREKLQVWLHSDENVVRSYGAYNQAPRDALDLASVRKRYPINLLWLVPPFFASLLFTDQYWNDVVAKKGRNAFKPPAVCYTPTYRGSNGVVAIHGAHLSDKKPAVDELRGPLQTVRAAWQDRNTQMAQLRPWFDAARAQWQMTLWGWSGMRTQIQLFRIHHAQRDLRGCLGALRVLTRNSLDFIQNASDPIYNKERLTYIPYRIVCYLMAASLPFRDLPEEISEVNQLDYLATAMALLFPLSTLATPVSKPWRDALVSCYRHLYQQRMVPFMNFRTDWADFIFDVPAYDSNAPDVLAHLAAPNVSLAGPSLTADVVVPPNSFPKEGVGRSPKIPAQEPGPKTPTRFYTASEIAGNDYIIVPTSNIEPEVWDPSGIANGVWGSTPAAQNMVLDQWHCGKVLKNDSDPAAQAFRRELRSQPDRRMGKLLVWYTESEVLEFDGVLSRTLFKMWGQSVYNITEFLEVATEDEAKAVLSPDPQSAGYLDETKISDALWNKLGAYICGGVRPDSVPPITTMANSSPLLLTLSQLRAHDNPDSGVYIAIDGFIYDITDYIQHHPTHFALLARLAGQDVTQEFYQAHPRGIASLNIAVVGHTIQWVGRVLPEWDGRTIRADEFVLHDFVYKVDATRQSSYGGRDMTRSLVGQGSSPEKLDLTEVNLRRPERAVAKRVPVDSPSSFSITPAELRAHNDAFGLEGAWVAPAATLTFPPGNTPTRPPLPLFAFFVLFPATCDSIQKRTGPELRYGWGCVYRIKSKEFLYHDR</sequence>
<accession>A0ABR1SDX8</accession>
<proteinExistence type="predicted"/>
<dbReference type="Pfam" id="PF00173">
    <property type="entry name" value="Cyt-b5"/>
    <property type="match status" value="1"/>
</dbReference>